<name>K6W9J1_9ACTN</name>
<keyword evidence="10" id="KW-1185">Reference proteome</keyword>
<evidence type="ECO:0000259" key="8">
    <source>
        <dbReference type="Pfam" id="PF00501"/>
    </source>
</evidence>
<dbReference type="CDD" id="cd05907">
    <property type="entry name" value="VL_LC_FACS_like"/>
    <property type="match status" value="1"/>
</dbReference>
<comment type="caution">
    <text evidence="9">The sequence shown here is derived from an EMBL/GenBank/DDBJ whole genome shotgun (WGS) entry which is preliminary data.</text>
</comment>
<dbReference type="eggNOG" id="COG1022">
    <property type="taxonomic scope" value="Bacteria"/>
</dbReference>
<protein>
    <recommendedName>
        <fullName evidence="6">Acyl-CoA synthetase</fullName>
    </recommendedName>
</protein>
<evidence type="ECO:0000256" key="3">
    <source>
        <dbReference type="ARBA" id="ARBA00022832"/>
    </source>
</evidence>
<dbReference type="GO" id="GO:0016020">
    <property type="term" value="C:membrane"/>
    <property type="evidence" value="ECO:0007669"/>
    <property type="project" value="TreeGrafter"/>
</dbReference>
<organism evidence="9 10">
    <name type="scientific">Gordonia rhizosphera NBRC 16068</name>
    <dbReference type="NCBI Taxonomy" id="1108045"/>
    <lineage>
        <taxon>Bacteria</taxon>
        <taxon>Bacillati</taxon>
        <taxon>Actinomycetota</taxon>
        <taxon>Actinomycetes</taxon>
        <taxon>Mycobacteriales</taxon>
        <taxon>Gordoniaceae</taxon>
        <taxon>Gordonia</taxon>
    </lineage>
</organism>
<dbReference type="Pfam" id="PF23562">
    <property type="entry name" value="AMP-binding_C_3"/>
    <property type="match status" value="1"/>
</dbReference>
<evidence type="ECO:0000256" key="2">
    <source>
        <dbReference type="ARBA" id="ARBA00022598"/>
    </source>
</evidence>
<evidence type="ECO:0000256" key="7">
    <source>
        <dbReference type="SAM" id="MobiDB-lite"/>
    </source>
</evidence>
<dbReference type="SUPFAM" id="SSF56801">
    <property type="entry name" value="Acetyl-CoA synthetase-like"/>
    <property type="match status" value="1"/>
</dbReference>
<dbReference type="Gene3D" id="3.30.300.30">
    <property type="match status" value="1"/>
</dbReference>
<dbReference type="InterPro" id="IPR000873">
    <property type="entry name" value="AMP-dep_synth/lig_dom"/>
</dbReference>
<dbReference type="GO" id="GO:0004467">
    <property type="term" value="F:long-chain fatty acid-CoA ligase activity"/>
    <property type="evidence" value="ECO:0007669"/>
    <property type="project" value="UniProtKB-EC"/>
</dbReference>
<gene>
    <name evidence="9" type="primary">fadD</name>
    <name evidence="9" type="ORF">GORHZ_102_00530</name>
</gene>
<evidence type="ECO:0000256" key="1">
    <source>
        <dbReference type="ARBA" id="ARBA00006432"/>
    </source>
</evidence>
<dbReference type="EMBL" id="BAHC01000102">
    <property type="protein sequence ID" value="GAB90426.1"/>
    <property type="molecule type" value="Genomic_DNA"/>
</dbReference>
<dbReference type="Proteomes" id="UP000008363">
    <property type="component" value="Unassembled WGS sequence"/>
</dbReference>
<dbReference type="InterPro" id="IPR045851">
    <property type="entry name" value="AMP-bd_C_sf"/>
</dbReference>
<sequence>MLRDPTRGSDTIRDKSDTAKGAQMTEFSVPAHFTISEDENCTDILFGIAERQPDKVMFRRKSGSDWAPVRAGETAAQITALAKGLIAEGIEPGDRVALLSRTRLEWNLLDFAIWCAGAITVPIYDSSAGPQIEWIMKDSGATAIIVEDDAHRAIVEGIDGLESVRLYQIDTSGDDGALARLSSAGAEMSDDEVAKRRANLRSADPATLIYTSGTTGRPKGCELTHANMLSEVRGVLESDMRTMLGPGRRMLMFLPLAHVLARAITLIAIESGVEVGHWADTRTLVPEFASFRPSLILSVPRVFEKVFNTARQQAHDGGKGRIFDAAADTAIEYSIASERGSVGLLLKVKHAVFDRLVYGRLRAALGGQCEMAVSGGAPLGARLGHFFRGVGIPVYEGYGLTETTAAFGVNTPGAVKVGTVGKPLPGNSARLADDGEVLLRGRVVFGGYWHNPEATASSIKDGWFHTGDLGRIDDEGFLSIIGRKKELIVTAGGKNVSPAGLEDVIRAHYLVSQAVVVGDHKPFIGALITIDPETFPGWKEHQHKEESATVADLADDEDLRATVQEAIDEANTTVSKAEAIKKFRILSADLTEETGELTPTLKVKRNVVVDKFAGEIEALYAK</sequence>
<evidence type="ECO:0000256" key="5">
    <source>
        <dbReference type="ARBA" id="ARBA00024484"/>
    </source>
</evidence>
<evidence type="ECO:0000313" key="10">
    <source>
        <dbReference type="Proteomes" id="UP000008363"/>
    </source>
</evidence>
<dbReference type="Pfam" id="PF00501">
    <property type="entry name" value="AMP-binding"/>
    <property type="match status" value="1"/>
</dbReference>
<comment type="similarity">
    <text evidence="1">Belongs to the ATP-dependent AMP-binding enzyme family.</text>
</comment>
<dbReference type="PROSITE" id="PS00455">
    <property type="entry name" value="AMP_BINDING"/>
    <property type="match status" value="1"/>
</dbReference>
<dbReference type="PANTHER" id="PTHR43272:SF32">
    <property type="entry name" value="AMP-DEPENDENT SYNTHETASE_LIGASE DOMAIN-CONTAINING PROTEIN"/>
    <property type="match status" value="1"/>
</dbReference>
<feature type="region of interest" description="Disordered" evidence="7">
    <location>
        <begin position="1"/>
        <end position="21"/>
    </location>
</feature>
<keyword evidence="2 9" id="KW-0436">Ligase</keyword>
<evidence type="ECO:0000256" key="6">
    <source>
        <dbReference type="ARBA" id="ARBA00032875"/>
    </source>
</evidence>
<evidence type="ECO:0000313" key="9">
    <source>
        <dbReference type="EMBL" id="GAB90426.1"/>
    </source>
</evidence>
<dbReference type="AlphaFoldDB" id="K6W9J1"/>
<dbReference type="STRING" id="1108045.GORHZ_102_00530"/>
<proteinExistence type="inferred from homology"/>
<dbReference type="PANTHER" id="PTHR43272">
    <property type="entry name" value="LONG-CHAIN-FATTY-ACID--COA LIGASE"/>
    <property type="match status" value="1"/>
</dbReference>
<accession>K6W9J1</accession>
<feature type="compositionally biased region" description="Basic and acidic residues" evidence="7">
    <location>
        <begin position="1"/>
        <end position="18"/>
    </location>
</feature>
<dbReference type="InterPro" id="IPR020845">
    <property type="entry name" value="AMP-binding_CS"/>
</dbReference>
<keyword evidence="4" id="KW-0443">Lipid metabolism</keyword>
<keyword evidence="3" id="KW-0276">Fatty acid metabolism</keyword>
<evidence type="ECO:0000256" key="4">
    <source>
        <dbReference type="ARBA" id="ARBA00023098"/>
    </source>
</evidence>
<comment type="catalytic activity">
    <reaction evidence="5">
        <text>a long-chain fatty acid + ATP + CoA = a long-chain fatty acyl-CoA + AMP + diphosphate</text>
        <dbReference type="Rhea" id="RHEA:15421"/>
        <dbReference type="ChEBI" id="CHEBI:30616"/>
        <dbReference type="ChEBI" id="CHEBI:33019"/>
        <dbReference type="ChEBI" id="CHEBI:57287"/>
        <dbReference type="ChEBI" id="CHEBI:57560"/>
        <dbReference type="ChEBI" id="CHEBI:83139"/>
        <dbReference type="ChEBI" id="CHEBI:456215"/>
        <dbReference type="EC" id="6.2.1.3"/>
    </reaction>
    <physiologicalReaction direction="left-to-right" evidence="5">
        <dbReference type="Rhea" id="RHEA:15422"/>
    </physiologicalReaction>
</comment>
<feature type="domain" description="AMP-dependent synthetase/ligase" evidence="8">
    <location>
        <begin position="49"/>
        <end position="449"/>
    </location>
</feature>
<dbReference type="Gene3D" id="3.40.50.12780">
    <property type="entry name" value="N-terminal domain of ligase-like"/>
    <property type="match status" value="1"/>
</dbReference>
<reference evidence="9 10" key="1">
    <citation type="submission" date="2012-08" db="EMBL/GenBank/DDBJ databases">
        <title>Whole genome shotgun sequence of Gordonia rhizosphera NBRC 16068.</title>
        <authorList>
            <person name="Takarada H."/>
            <person name="Isaki S."/>
            <person name="Hosoyama A."/>
            <person name="Tsuchikane K."/>
            <person name="Katsumata H."/>
            <person name="Baba S."/>
            <person name="Ohji S."/>
            <person name="Yamazaki S."/>
            <person name="Fujita N."/>
        </authorList>
    </citation>
    <scope>NUCLEOTIDE SEQUENCE [LARGE SCALE GENOMIC DNA]</scope>
    <source>
        <strain evidence="9 10">NBRC 16068</strain>
    </source>
</reference>
<dbReference type="InterPro" id="IPR042099">
    <property type="entry name" value="ANL_N_sf"/>
</dbReference>